<feature type="transmembrane region" description="Helical" evidence="1">
    <location>
        <begin position="6"/>
        <end position="31"/>
    </location>
</feature>
<accession>A0A1Y0IIP2</accession>
<evidence type="ECO:0000313" key="2">
    <source>
        <dbReference type="EMBL" id="ARU60327.1"/>
    </source>
</evidence>
<feature type="transmembrane region" description="Helical" evidence="1">
    <location>
        <begin position="114"/>
        <end position="136"/>
    </location>
</feature>
<dbReference type="OrthoDB" id="2382253at2"/>
<proteinExistence type="predicted"/>
<reference evidence="3" key="1">
    <citation type="submission" date="2017-05" db="EMBL/GenBank/DDBJ databases">
        <authorList>
            <person name="Sung H."/>
        </authorList>
    </citation>
    <scope>NUCLEOTIDE SEQUENCE [LARGE SCALE GENOMIC DNA]</scope>
    <source>
        <strain evidence="3">AR23208</strain>
    </source>
</reference>
<protein>
    <recommendedName>
        <fullName evidence="4">Copper resistance protein D domain-containing protein</fullName>
    </recommendedName>
</protein>
<sequence length="141" mass="15333">MIANWMLFFHLSGLAVWLGSAVLLMILFAYLKKNSLQESGLLLFCTRLVNRVSSVAAVVVLATGVGLIEALGYRGMDKPLWLNVMEQGGGVVILLFILVFLWKSRRANKQPFQAAGWYAGALGVFALAVSSVLFVVSAKLV</sequence>
<keyword evidence="3" id="KW-1185">Reference proteome</keyword>
<evidence type="ECO:0000313" key="3">
    <source>
        <dbReference type="Proteomes" id="UP000195437"/>
    </source>
</evidence>
<organism evidence="2 3">
    <name type="scientific">Tumebacillus avium</name>
    <dbReference type="NCBI Taxonomy" id="1903704"/>
    <lineage>
        <taxon>Bacteria</taxon>
        <taxon>Bacillati</taxon>
        <taxon>Bacillota</taxon>
        <taxon>Bacilli</taxon>
        <taxon>Bacillales</taxon>
        <taxon>Alicyclobacillaceae</taxon>
        <taxon>Tumebacillus</taxon>
    </lineage>
</organism>
<name>A0A1Y0IIP2_9BACL</name>
<keyword evidence="1" id="KW-0472">Membrane</keyword>
<keyword evidence="1" id="KW-0812">Transmembrane</keyword>
<dbReference type="EMBL" id="CP021434">
    <property type="protein sequence ID" value="ARU60327.1"/>
    <property type="molecule type" value="Genomic_DNA"/>
</dbReference>
<dbReference type="RefSeq" id="WP_087455715.1">
    <property type="nucleotide sequence ID" value="NZ_CP021434.1"/>
</dbReference>
<evidence type="ECO:0008006" key="4">
    <source>
        <dbReference type="Google" id="ProtNLM"/>
    </source>
</evidence>
<dbReference type="KEGG" id="tum:CBW65_04060"/>
<gene>
    <name evidence="2" type="ORF">CBW65_04060</name>
</gene>
<evidence type="ECO:0000256" key="1">
    <source>
        <dbReference type="SAM" id="Phobius"/>
    </source>
</evidence>
<dbReference type="AlphaFoldDB" id="A0A1Y0IIP2"/>
<dbReference type="Proteomes" id="UP000195437">
    <property type="component" value="Chromosome"/>
</dbReference>
<feature type="transmembrane region" description="Helical" evidence="1">
    <location>
        <begin position="52"/>
        <end position="74"/>
    </location>
</feature>
<feature type="transmembrane region" description="Helical" evidence="1">
    <location>
        <begin position="80"/>
        <end position="102"/>
    </location>
</feature>
<keyword evidence="1" id="KW-1133">Transmembrane helix</keyword>